<evidence type="ECO:0000313" key="1">
    <source>
        <dbReference type="EMBL" id="KLU92024.1"/>
    </source>
</evidence>
<dbReference type="VEuPathDB" id="FungiDB:MAPG_10971"/>
<reference evidence="1" key="1">
    <citation type="submission" date="2010-05" db="EMBL/GenBank/DDBJ databases">
        <title>The Genome Sequence of Magnaporthe poae strain ATCC 64411.</title>
        <authorList>
            <consortium name="The Broad Institute Genome Sequencing Platform"/>
            <consortium name="Broad Institute Genome Sequencing Center for Infectious Disease"/>
            <person name="Ma L.-J."/>
            <person name="Dead R."/>
            <person name="Young S."/>
            <person name="Zeng Q."/>
            <person name="Koehrsen M."/>
            <person name="Alvarado L."/>
            <person name="Berlin A."/>
            <person name="Chapman S.B."/>
            <person name="Chen Z."/>
            <person name="Freedman E."/>
            <person name="Gellesch M."/>
            <person name="Goldberg J."/>
            <person name="Griggs A."/>
            <person name="Gujja S."/>
            <person name="Heilman E.R."/>
            <person name="Heiman D."/>
            <person name="Hepburn T."/>
            <person name="Howarth C."/>
            <person name="Jen D."/>
            <person name="Larson L."/>
            <person name="Mehta T."/>
            <person name="Neiman D."/>
            <person name="Pearson M."/>
            <person name="Roberts A."/>
            <person name="Saif S."/>
            <person name="Shea T."/>
            <person name="Shenoy N."/>
            <person name="Sisk P."/>
            <person name="Stolte C."/>
            <person name="Sykes S."/>
            <person name="Walk T."/>
            <person name="White J."/>
            <person name="Yandava C."/>
            <person name="Haas B."/>
            <person name="Nusbaum C."/>
            <person name="Birren B."/>
        </authorList>
    </citation>
    <scope>NUCLEOTIDE SEQUENCE</scope>
    <source>
        <strain evidence="1">ATCC 64411</strain>
    </source>
</reference>
<dbReference type="OrthoDB" id="4131217at2759"/>
<reference evidence="1" key="2">
    <citation type="submission" date="2011-03" db="EMBL/GenBank/DDBJ databases">
        <title>Annotation of Magnaporthe poae ATCC 64411.</title>
        <authorList>
            <person name="Ma L.-J."/>
            <person name="Dead R."/>
            <person name="Young S.K."/>
            <person name="Zeng Q."/>
            <person name="Gargeya S."/>
            <person name="Fitzgerald M."/>
            <person name="Haas B."/>
            <person name="Abouelleil A."/>
            <person name="Alvarado L."/>
            <person name="Arachchi H.M."/>
            <person name="Berlin A."/>
            <person name="Brown A."/>
            <person name="Chapman S.B."/>
            <person name="Chen Z."/>
            <person name="Dunbar C."/>
            <person name="Freedman E."/>
            <person name="Gearin G."/>
            <person name="Gellesch M."/>
            <person name="Goldberg J."/>
            <person name="Griggs A."/>
            <person name="Gujja S."/>
            <person name="Heiman D."/>
            <person name="Howarth C."/>
            <person name="Larson L."/>
            <person name="Lui A."/>
            <person name="MacDonald P.J.P."/>
            <person name="Mehta T."/>
            <person name="Montmayeur A."/>
            <person name="Murphy C."/>
            <person name="Neiman D."/>
            <person name="Pearson M."/>
            <person name="Priest M."/>
            <person name="Roberts A."/>
            <person name="Saif S."/>
            <person name="Shea T."/>
            <person name="Shenoy N."/>
            <person name="Sisk P."/>
            <person name="Stolte C."/>
            <person name="Sykes S."/>
            <person name="Yandava C."/>
            <person name="Wortman J."/>
            <person name="Nusbaum C."/>
            <person name="Birren B."/>
        </authorList>
    </citation>
    <scope>NUCLEOTIDE SEQUENCE</scope>
    <source>
        <strain evidence="1">ATCC 64411</strain>
    </source>
</reference>
<gene>
    <name evidence="1" type="ORF">MAPG_10971</name>
</gene>
<accession>A0A0H2UF53</accession>
<dbReference type="EMBL" id="GL876978">
    <property type="protein sequence ID" value="KLU92024.1"/>
    <property type="molecule type" value="Genomic_DNA"/>
</dbReference>
<organism evidence="1">
    <name type="scientific">Magnaporthiopsis poae (strain ATCC 64411 / 73-15)</name>
    <name type="common">Kentucky bluegrass fungus</name>
    <name type="synonym">Magnaporthe poae</name>
    <dbReference type="NCBI Taxonomy" id="644358"/>
    <lineage>
        <taxon>Eukaryota</taxon>
        <taxon>Fungi</taxon>
        <taxon>Dikarya</taxon>
        <taxon>Ascomycota</taxon>
        <taxon>Pezizomycotina</taxon>
        <taxon>Sordariomycetes</taxon>
        <taxon>Sordariomycetidae</taxon>
        <taxon>Magnaporthales</taxon>
        <taxon>Magnaporthaceae</taxon>
        <taxon>Magnaporthiopsis</taxon>
    </lineage>
</organism>
<name>A0A0H2UF53_MAGP6</name>
<dbReference type="AlphaFoldDB" id="A0A0H2UF53"/>
<dbReference type="Gene3D" id="3.40.50.720">
    <property type="entry name" value="NAD(P)-binding Rossmann-like Domain"/>
    <property type="match status" value="1"/>
</dbReference>
<dbReference type="InterPro" id="IPR036291">
    <property type="entry name" value="NAD(P)-bd_dom_sf"/>
</dbReference>
<protein>
    <submittedName>
        <fullName evidence="1">Uncharacterized protein</fullName>
    </submittedName>
</protein>
<proteinExistence type="predicted"/>
<feature type="non-terminal residue" evidence="1">
    <location>
        <position position="204"/>
    </location>
</feature>
<sequence length="204" mass="21666">MKRKTAAQFIRQSQLSSGACAAAPWPATPEIARRDGQIKIARRIQGGQSQPPSRHAIIVYAADGRLIQQFGTFQSSLGCLHSPNSNSGALDLGTLERSRVVSGDSKAGKLNNQASIKENKNRIEMSSDKATRRLDAIARQLAASDDDALPPIKMIAGDSASPRVKDKVVIITGANSPLGIGRAAAHQFAANGARAVYLCDYDDS</sequence>
<dbReference type="SUPFAM" id="SSF51735">
    <property type="entry name" value="NAD(P)-binding Rossmann-fold domains"/>
    <property type="match status" value="1"/>
</dbReference>